<dbReference type="Pfam" id="PF05140">
    <property type="entry name" value="ResB"/>
    <property type="match status" value="2"/>
</dbReference>
<dbReference type="PANTHER" id="PTHR31566">
    <property type="entry name" value="CYTOCHROME C BIOGENESIS PROTEIN CCS1, CHLOROPLASTIC"/>
    <property type="match status" value="1"/>
</dbReference>
<feature type="domain" description="ResB-like" evidence="7">
    <location>
        <begin position="112"/>
        <end position="372"/>
    </location>
</feature>
<sequence>MESLIINPPITLNPSLPRTPLSRTHLLPRNTPRTRPCNSQIRPLRFAVSCKIGTSKNEDKNVSRKIMLSETPPPPLSEERGGGAPAKRRVGVFYSARRLAKRVLTVLSNLGLAIGEMFSIAALMALGTFIEQGEAPSFYFERYPEDHPVLGFFTWRWILTLGFDHMFSSPVFLGLLVLLGTSLMACTYTTQIPIVKVARRWSFISSSEAIRKQEVSDSLPRASVKDLGVLLMGAGYEVFSKGPSLYAFKGLAGRFAPIGVHLAMLLIMGGGTFSALGSFKGSVTVPQGLNFVVGDVLGPLGFLSKPLDAFNTEVHVNKFYIDYYDSGDVSQFHTDLSLYDINGKEVLRKTISVNDPLRYGGITIYQTDWSISALQVLKDGEGPFNLAMAPLQLNGGEKKLYGTILPLDDPNSTQVKGISMLARDLQSVVLYDQEGKFAGVRRPNSKLPIEIDGKKIEVLDAIGSSGLDLKTDPGVPIVYAGFGALMLTTCISYLSHAQIWALQDGTTLVIGGKSNRAKVEFSAEVNRLLDRVPEIVDASPTNQPKGV</sequence>
<evidence type="ECO:0000256" key="1">
    <source>
        <dbReference type="ARBA" id="ARBA00004141"/>
    </source>
</evidence>
<protein>
    <submittedName>
        <fullName evidence="8">Cytochrome c biogenesis protein</fullName>
    </submittedName>
</protein>
<feature type="transmembrane region" description="Helical" evidence="6">
    <location>
        <begin position="258"/>
        <end position="279"/>
    </location>
</feature>
<evidence type="ECO:0000256" key="3">
    <source>
        <dbReference type="ARBA" id="ARBA00022748"/>
    </source>
</evidence>
<dbReference type="AlphaFoldDB" id="A0A0G2T555"/>
<feature type="domain" description="ResB-like" evidence="7">
    <location>
        <begin position="385"/>
        <end position="525"/>
    </location>
</feature>
<dbReference type="EMBL" id="KJ916646">
    <property type="protein sequence ID" value="AKF43170.1"/>
    <property type="molecule type" value="mRNA"/>
</dbReference>
<proteinExistence type="evidence at transcript level"/>
<name>A0A0G2T555_9ROSI</name>
<dbReference type="InterPro" id="IPR007816">
    <property type="entry name" value="ResB-like_domain"/>
</dbReference>
<comment type="subcellular location">
    <subcellularLocation>
        <location evidence="1">Membrane</location>
        <topology evidence="1">Multi-pass membrane protein</topology>
    </subcellularLocation>
</comment>
<evidence type="ECO:0000313" key="8">
    <source>
        <dbReference type="EMBL" id="AKF43170.1"/>
    </source>
</evidence>
<organism evidence="8">
    <name type="scientific">Geranium phaeum</name>
    <dbReference type="NCBI Taxonomy" id="379952"/>
    <lineage>
        <taxon>Eukaryota</taxon>
        <taxon>Viridiplantae</taxon>
        <taxon>Streptophyta</taxon>
        <taxon>Embryophyta</taxon>
        <taxon>Tracheophyta</taxon>
        <taxon>Spermatophyta</taxon>
        <taxon>Magnoliopsida</taxon>
        <taxon>eudicotyledons</taxon>
        <taxon>Gunneridae</taxon>
        <taxon>Pentapetalae</taxon>
        <taxon>rosids</taxon>
        <taxon>malvids</taxon>
        <taxon>Geraniales</taxon>
        <taxon>Geraniaceae</taxon>
        <taxon>Geranium</taxon>
    </lineage>
</organism>
<evidence type="ECO:0000259" key="7">
    <source>
        <dbReference type="Pfam" id="PF05140"/>
    </source>
</evidence>
<dbReference type="GO" id="GO:0017004">
    <property type="term" value="P:cytochrome complex assembly"/>
    <property type="evidence" value="ECO:0007669"/>
    <property type="project" value="UniProtKB-KW"/>
</dbReference>
<evidence type="ECO:0000256" key="5">
    <source>
        <dbReference type="ARBA" id="ARBA00023136"/>
    </source>
</evidence>
<keyword evidence="3" id="KW-0201">Cytochrome c-type biogenesis</keyword>
<gene>
    <name evidence="8" type="primary">ccs1</name>
</gene>
<reference evidence="8" key="1">
    <citation type="submission" date="2014-05" db="EMBL/GenBank/DDBJ databases">
        <title>Coevolution between plastid and nuclear genomes in Geraniaceae.</title>
        <authorList>
            <person name="Zhang J."/>
            <person name="Ruhlman T.A."/>
            <person name="Sabir J."/>
            <person name="Blazier J.C."/>
            <person name="Jansen R.K."/>
        </authorList>
    </citation>
    <scope>NUCLEOTIDE SEQUENCE</scope>
</reference>
<dbReference type="HAMAP" id="MF_01392">
    <property type="entry name" value="CytC_Ccs1"/>
    <property type="match status" value="1"/>
</dbReference>
<feature type="transmembrane region" description="Helical" evidence="6">
    <location>
        <begin position="103"/>
        <end position="130"/>
    </location>
</feature>
<dbReference type="PANTHER" id="PTHR31566:SF0">
    <property type="entry name" value="CYTOCHROME C BIOGENESIS PROTEIN CCS1, CHLOROPLASTIC"/>
    <property type="match status" value="1"/>
</dbReference>
<keyword evidence="5 6" id="KW-0472">Membrane</keyword>
<keyword evidence="4 6" id="KW-1133">Transmembrane helix</keyword>
<keyword evidence="2 6" id="KW-0812">Transmembrane</keyword>
<evidence type="ECO:0000256" key="4">
    <source>
        <dbReference type="ARBA" id="ARBA00022989"/>
    </source>
</evidence>
<dbReference type="GO" id="GO:0016020">
    <property type="term" value="C:membrane"/>
    <property type="evidence" value="ECO:0007669"/>
    <property type="project" value="UniProtKB-SubCell"/>
</dbReference>
<evidence type="ECO:0000256" key="2">
    <source>
        <dbReference type="ARBA" id="ARBA00022692"/>
    </source>
</evidence>
<dbReference type="InterPro" id="IPR023494">
    <property type="entry name" value="Cyt_c_bgen_Ccs1/CcsB/ResB"/>
</dbReference>
<evidence type="ECO:0000256" key="6">
    <source>
        <dbReference type="SAM" id="Phobius"/>
    </source>
</evidence>
<accession>A0A0G2T555</accession>